<protein>
    <submittedName>
        <fullName evidence="2">Rho termination factor N-terminal domain-containing protein</fullName>
    </submittedName>
</protein>
<feature type="domain" description="Rho termination factor-like N-terminal" evidence="1">
    <location>
        <begin position="55"/>
        <end position="91"/>
    </location>
</feature>
<accession>A0A9X0TP61</accession>
<dbReference type="SMART" id="SM00959">
    <property type="entry name" value="Rho_N"/>
    <property type="match status" value="1"/>
</dbReference>
<organism evidence="2 3">
    <name type="scientific">Staphylococcus coagulans</name>
    <dbReference type="NCBI Taxonomy" id="74706"/>
    <lineage>
        <taxon>Bacteria</taxon>
        <taxon>Bacillati</taxon>
        <taxon>Bacillota</taxon>
        <taxon>Bacilli</taxon>
        <taxon>Bacillales</taxon>
        <taxon>Staphylococcaceae</taxon>
        <taxon>Staphylococcus</taxon>
    </lineage>
</organism>
<dbReference type="EMBL" id="JABTCN010000029">
    <property type="protein sequence ID" value="MBA8777006.1"/>
    <property type="molecule type" value="Genomic_DNA"/>
</dbReference>
<dbReference type="AlphaFoldDB" id="A0A9X0TP61"/>
<dbReference type="InterPro" id="IPR011112">
    <property type="entry name" value="Rho-like_N"/>
</dbReference>
<comment type="caution">
    <text evidence="2">The sequence shown here is derived from an EMBL/GenBank/DDBJ whole genome shotgun (WGS) entry which is preliminary data.</text>
</comment>
<sequence>MFEVIVRFKDGQDDEYLYQVGDVYPRPGYTPTEERLNEVASTDNRRGVVAIKPLDLSGLKVAELKDLAEQRHIDGFSTMKKAELIEALEGVA</sequence>
<gene>
    <name evidence="2" type="ORF">HR081_08965</name>
</gene>
<evidence type="ECO:0000259" key="1">
    <source>
        <dbReference type="SMART" id="SM00959"/>
    </source>
</evidence>
<dbReference type="Pfam" id="PF07498">
    <property type="entry name" value="Rho_N"/>
    <property type="match status" value="1"/>
</dbReference>
<evidence type="ECO:0000313" key="2">
    <source>
        <dbReference type="EMBL" id="MBA8777006.1"/>
    </source>
</evidence>
<evidence type="ECO:0000313" key="3">
    <source>
        <dbReference type="Proteomes" id="UP000524893"/>
    </source>
</evidence>
<proteinExistence type="predicted"/>
<dbReference type="InterPro" id="IPR036269">
    <property type="entry name" value="Rho_N_sf"/>
</dbReference>
<dbReference type="SUPFAM" id="SSF68912">
    <property type="entry name" value="Rho N-terminal domain-like"/>
    <property type="match status" value="1"/>
</dbReference>
<reference evidence="2 3" key="1">
    <citation type="journal article" date="2020" name="Access Microbiol">
        <title>Isolation and genome sequencing of Staphylococcus schleiferi subspecies coagulans from Antarctic seals.</title>
        <authorList>
            <person name="Foster G."/>
            <person name="Robb A."/>
            <person name="Paterson G.K."/>
        </authorList>
    </citation>
    <scope>NUCLEOTIDE SEQUENCE [LARGE SCALE GENOMIC DNA]</scope>
    <source>
        <strain evidence="2 3">M615/02/4</strain>
    </source>
</reference>
<name>A0A9X0TP61_9STAP</name>
<dbReference type="Proteomes" id="UP000524893">
    <property type="component" value="Unassembled WGS sequence"/>
</dbReference>
<dbReference type="Gene3D" id="1.10.720.10">
    <property type="match status" value="1"/>
</dbReference>
<dbReference type="GO" id="GO:0006353">
    <property type="term" value="P:DNA-templated transcription termination"/>
    <property type="evidence" value="ECO:0007669"/>
    <property type="project" value="InterPro"/>
</dbReference>